<dbReference type="SMART" id="SM00838">
    <property type="entry name" value="EFG_C"/>
    <property type="match status" value="1"/>
</dbReference>
<feature type="domain" description="Elongation factor EFG" evidence="7">
    <location>
        <begin position="309"/>
        <end position="398"/>
    </location>
</feature>
<name>A0A6J4MA21_9BACT</name>
<protein>
    <recommendedName>
        <fullName evidence="1">Elongation factor G</fullName>
    </recommendedName>
</protein>
<dbReference type="EMBL" id="CADCTX010000839">
    <property type="protein sequence ID" value="CAA9354091.1"/>
    <property type="molecule type" value="Genomic_DNA"/>
</dbReference>
<accession>A0A6J4MA21</accession>
<proteinExistence type="predicted"/>
<evidence type="ECO:0000259" key="7">
    <source>
        <dbReference type="SMART" id="SM00838"/>
    </source>
</evidence>
<evidence type="ECO:0000256" key="1">
    <source>
        <dbReference type="ARBA" id="ARBA00017872"/>
    </source>
</evidence>
<dbReference type="InterPro" id="IPR005517">
    <property type="entry name" value="Transl_elong_EFG/EF2_IV"/>
</dbReference>
<dbReference type="InterPro" id="IPR041095">
    <property type="entry name" value="EFG_II"/>
</dbReference>
<dbReference type="CDD" id="cd01434">
    <property type="entry name" value="EFG_mtEFG1_IV"/>
    <property type="match status" value="1"/>
</dbReference>
<evidence type="ECO:0000259" key="8">
    <source>
        <dbReference type="SMART" id="SM00889"/>
    </source>
</evidence>
<dbReference type="Pfam" id="PF14492">
    <property type="entry name" value="EFG_III"/>
    <property type="match status" value="1"/>
</dbReference>
<evidence type="ECO:0000256" key="6">
    <source>
        <dbReference type="ARBA" id="ARBA00024731"/>
    </source>
</evidence>
<dbReference type="PANTHER" id="PTHR43261">
    <property type="entry name" value="TRANSLATION ELONGATION FACTOR G-RELATED"/>
    <property type="match status" value="1"/>
</dbReference>
<dbReference type="SUPFAM" id="SSF54980">
    <property type="entry name" value="EF-G C-terminal domain-like"/>
    <property type="match status" value="2"/>
</dbReference>
<dbReference type="GO" id="GO:0032790">
    <property type="term" value="P:ribosome disassembly"/>
    <property type="evidence" value="ECO:0007669"/>
    <property type="project" value="TreeGrafter"/>
</dbReference>
<dbReference type="Pfam" id="PF22042">
    <property type="entry name" value="EF-G_D2"/>
    <property type="match status" value="1"/>
</dbReference>
<comment type="function">
    <text evidence="6">Catalyzes the GTP-dependent ribosomal translocation step during translation elongation. During this step, the ribosome changes from the pre-translocational (PRE) to the post-translocational (POST) state as the newly formed A-site-bound peptidyl-tRNA and P-site-bound deacylated tRNA move to the P and E sites, respectively. Catalyzes the coordinated movement of the two tRNA molecules, the mRNA and conformational changes in the ribosome.</text>
</comment>
<evidence type="ECO:0000256" key="5">
    <source>
        <dbReference type="ARBA" id="ARBA00023134"/>
    </source>
</evidence>
<dbReference type="AlphaFoldDB" id="A0A6J4MA21"/>
<feature type="non-terminal residue" evidence="9">
    <location>
        <position position="1"/>
    </location>
</feature>
<dbReference type="InterPro" id="IPR053905">
    <property type="entry name" value="EF-G-like_DII"/>
</dbReference>
<dbReference type="InterPro" id="IPR009000">
    <property type="entry name" value="Transl_B-barrel_sf"/>
</dbReference>
<dbReference type="CDD" id="cd04088">
    <property type="entry name" value="EFG_mtEFG_II"/>
    <property type="match status" value="1"/>
</dbReference>
<reference evidence="9" key="1">
    <citation type="submission" date="2020-02" db="EMBL/GenBank/DDBJ databases">
        <authorList>
            <person name="Meier V. D."/>
        </authorList>
    </citation>
    <scope>NUCLEOTIDE SEQUENCE</scope>
    <source>
        <strain evidence="9">AVDCRST_MAG40</strain>
    </source>
</reference>
<dbReference type="InterPro" id="IPR020568">
    <property type="entry name" value="Ribosomal_Su5_D2-typ_SF"/>
</dbReference>
<dbReference type="InterPro" id="IPR047872">
    <property type="entry name" value="EFG_IV"/>
</dbReference>
<evidence type="ECO:0000313" key="9">
    <source>
        <dbReference type="EMBL" id="CAA9354091.1"/>
    </source>
</evidence>
<dbReference type="CDD" id="cd03713">
    <property type="entry name" value="EFG_mtEFG_C"/>
    <property type="match status" value="1"/>
</dbReference>
<keyword evidence="2" id="KW-0547">Nucleotide-binding</keyword>
<keyword evidence="5" id="KW-0342">GTP-binding</keyword>
<dbReference type="GO" id="GO:0003746">
    <property type="term" value="F:translation elongation factor activity"/>
    <property type="evidence" value="ECO:0007669"/>
    <property type="project" value="UniProtKB-KW"/>
</dbReference>
<dbReference type="CDD" id="cd16262">
    <property type="entry name" value="EFG_III"/>
    <property type="match status" value="1"/>
</dbReference>
<dbReference type="Gene3D" id="3.30.230.10">
    <property type="match status" value="1"/>
</dbReference>
<evidence type="ECO:0000256" key="4">
    <source>
        <dbReference type="ARBA" id="ARBA00022917"/>
    </source>
</evidence>
<dbReference type="InterPro" id="IPR009022">
    <property type="entry name" value="EFG_III"/>
</dbReference>
<evidence type="ECO:0000256" key="3">
    <source>
        <dbReference type="ARBA" id="ARBA00022768"/>
    </source>
</evidence>
<keyword evidence="3 9" id="KW-0251">Elongation factor</keyword>
<feature type="domain" description="Translation elongation factor EFG/EF2" evidence="8">
    <location>
        <begin position="189"/>
        <end position="307"/>
    </location>
</feature>
<sequence length="410" mass="44754">RGAEGDRAVEIHAVDDAPFSALVFKTQSEPHVGDVSFFRIFSGTVTSGQELFNATRGAPEKAGHLAVAVGRERVEVPRLHPGDIGCVAKLRDTHTNDTLATREHPVRLPGVAFPPAVVAYAVHPAVRGEEEKLHAALQRLHDEDPTVETRYDPETRETIVSGLGERHLEVAMARLRRKYGVRAELRRPRVAYRETVTALGTGQGRHKKQSGGRGQFGDCWVRVRPGVRGAGYRFVDRVVGGAIPSKYIPAVDRGVQEAAARGVLAGYPMVDFEVELYDGSYHAVDSSEMAFKLAGSLAFRTVAQKCRPVLLEPLDEIEVTTPDQYLGDVLGDISARRGHILGTRPAPDGRGTIVRASVPQAELHLYATQLYSLTHGRGQVTRQFRGYEPMPADAAQRVIEETQRARAAGA</sequence>
<dbReference type="InterPro" id="IPR035647">
    <property type="entry name" value="EFG_III/V"/>
</dbReference>
<dbReference type="InterPro" id="IPR014721">
    <property type="entry name" value="Ribsml_uS5_D2-typ_fold_subgr"/>
</dbReference>
<dbReference type="Gene3D" id="2.40.30.10">
    <property type="entry name" value="Translation factors"/>
    <property type="match status" value="1"/>
</dbReference>
<keyword evidence="4" id="KW-0648">Protein biosynthesis</keyword>
<dbReference type="FunFam" id="3.30.70.240:FF:000001">
    <property type="entry name" value="Elongation factor G"/>
    <property type="match status" value="1"/>
</dbReference>
<evidence type="ECO:0000256" key="2">
    <source>
        <dbReference type="ARBA" id="ARBA00022741"/>
    </source>
</evidence>
<dbReference type="Gene3D" id="3.30.70.240">
    <property type="match status" value="1"/>
</dbReference>
<dbReference type="Pfam" id="PF00679">
    <property type="entry name" value="EFG_C"/>
    <property type="match status" value="1"/>
</dbReference>
<gene>
    <name evidence="9" type="ORF">AVDCRST_MAG40-3054</name>
</gene>
<dbReference type="SMART" id="SM00889">
    <property type="entry name" value="EFG_IV"/>
    <property type="match status" value="1"/>
</dbReference>
<dbReference type="SUPFAM" id="SSF54211">
    <property type="entry name" value="Ribosomal protein S5 domain 2-like"/>
    <property type="match status" value="1"/>
</dbReference>
<dbReference type="Pfam" id="PF03764">
    <property type="entry name" value="EFG_IV"/>
    <property type="match status" value="1"/>
</dbReference>
<dbReference type="GO" id="GO:0005525">
    <property type="term" value="F:GTP binding"/>
    <property type="evidence" value="ECO:0007669"/>
    <property type="project" value="UniProtKB-KW"/>
</dbReference>
<dbReference type="SUPFAM" id="SSF50447">
    <property type="entry name" value="Translation proteins"/>
    <property type="match status" value="1"/>
</dbReference>
<organism evidence="9">
    <name type="scientific">uncultured Gemmatimonadaceae bacterium</name>
    <dbReference type="NCBI Taxonomy" id="246130"/>
    <lineage>
        <taxon>Bacteria</taxon>
        <taxon>Pseudomonadati</taxon>
        <taxon>Gemmatimonadota</taxon>
        <taxon>Gemmatimonadia</taxon>
        <taxon>Gemmatimonadales</taxon>
        <taxon>Gemmatimonadaceae</taxon>
        <taxon>environmental samples</taxon>
    </lineage>
</organism>
<dbReference type="Gene3D" id="3.30.70.870">
    <property type="entry name" value="Elongation Factor G (Translational Gtpase), domain 3"/>
    <property type="match status" value="1"/>
</dbReference>
<dbReference type="PANTHER" id="PTHR43261:SF6">
    <property type="entry name" value="ELONGATION FACTOR G-LIKE PROTEIN"/>
    <property type="match status" value="1"/>
</dbReference>
<dbReference type="InterPro" id="IPR000640">
    <property type="entry name" value="EFG_V-like"/>
</dbReference>
<dbReference type="InterPro" id="IPR035649">
    <property type="entry name" value="EFG_V"/>
</dbReference>
<dbReference type="FunFam" id="3.30.230.10:FF:000003">
    <property type="entry name" value="Elongation factor G"/>
    <property type="match status" value="1"/>
</dbReference>